<feature type="transmembrane region" description="Helical" evidence="8">
    <location>
        <begin position="42"/>
        <end position="61"/>
    </location>
</feature>
<dbReference type="Pfam" id="PF00474">
    <property type="entry name" value="SSF"/>
    <property type="match status" value="1"/>
</dbReference>
<evidence type="ECO:0000256" key="3">
    <source>
        <dbReference type="ARBA" id="ARBA00022448"/>
    </source>
</evidence>
<dbReference type="Proteomes" id="UP000033815">
    <property type="component" value="Unassembled WGS sequence"/>
</dbReference>
<dbReference type="GO" id="GO:0022857">
    <property type="term" value="F:transmembrane transporter activity"/>
    <property type="evidence" value="ECO:0007669"/>
    <property type="project" value="InterPro"/>
</dbReference>
<keyword evidence="6 8" id="KW-0472">Membrane</keyword>
<dbReference type="CDD" id="cd11474">
    <property type="entry name" value="SLC5sbd_CHT"/>
    <property type="match status" value="1"/>
</dbReference>
<evidence type="ECO:0000256" key="5">
    <source>
        <dbReference type="ARBA" id="ARBA00022989"/>
    </source>
</evidence>
<feature type="transmembrane region" description="Helical" evidence="8">
    <location>
        <begin position="122"/>
        <end position="150"/>
    </location>
</feature>
<evidence type="ECO:0000256" key="6">
    <source>
        <dbReference type="ARBA" id="ARBA00023136"/>
    </source>
</evidence>
<feature type="transmembrane region" description="Helical" evidence="8">
    <location>
        <begin position="12"/>
        <end position="30"/>
    </location>
</feature>
<organism evidence="9 10">
    <name type="scientific">Candidatus Nomurabacteria bacterium GW2011_GWB1_44_12</name>
    <dbReference type="NCBI Taxonomy" id="1618748"/>
    <lineage>
        <taxon>Bacteria</taxon>
        <taxon>Candidatus Nomuraibacteriota</taxon>
    </lineage>
</organism>
<comment type="subcellular location">
    <subcellularLocation>
        <location evidence="1">Membrane</location>
        <topology evidence="1">Multi-pass membrane protein</topology>
    </subcellularLocation>
</comment>
<dbReference type="Gene3D" id="1.20.1730.10">
    <property type="entry name" value="Sodium/glucose cotransporter"/>
    <property type="match status" value="1"/>
</dbReference>
<feature type="transmembrane region" description="Helical" evidence="8">
    <location>
        <begin position="396"/>
        <end position="414"/>
    </location>
</feature>
<feature type="transmembrane region" description="Helical" evidence="8">
    <location>
        <begin position="81"/>
        <end position="101"/>
    </location>
</feature>
<accession>A0A837I7N3</accession>
<dbReference type="InterPro" id="IPR050277">
    <property type="entry name" value="Sodium:Solute_Symporter"/>
</dbReference>
<protein>
    <submittedName>
        <fullName evidence="9">SSS sodium solute transporter superfamily</fullName>
    </submittedName>
</protein>
<evidence type="ECO:0000313" key="9">
    <source>
        <dbReference type="EMBL" id="KKT36917.1"/>
    </source>
</evidence>
<keyword evidence="3" id="KW-0813">Transport</keyword>
<keyword evidence="4 8" id="KW-0812">Transmembrane</keyword>
<keyword evidence="5 8" id="KW-1133">Transmembrane helix</keyword>
<dbReference type="AlphaFoldDB" id="A0A837I7N3"/>
<evidence type="ECO:0000313" key="10">
    <source>
        <dbReference type="Proteomes" id="UP000033815"/>
    </source>
</evidence>
<feature type="transmembrane region" description="Helical" evidence="8">
    <location>
        <begin position="445"/>
        <end position="465"/>
    </location>
</feature>
<feature type="transmembrane region" description="Helical" evidence="8">
    <location>
        <begin position="156"/>
        <end position="175"/>
    </location>
</feature>
<comment type="similarity">
    <text evidence="2 7">Belongs to the sodium:solute symporter (SSF) (TC 2.A.21) family.</text>
</comment>
<evidence type="ECO:0000256" key="8">
    <source>
        <dbReference type="SAM" id="Phobius"/>
    </source>
</evidence>
<dbReference type="InterPro" id="IPR038377">
    <property type="entry name" value="Na/Glc_symporter_sf"/>
</dbReference>
<comment type="caution">
    <text evidence="9">The sequence shown here is derived from an EMBL/GenBank/DDBJ whole genome shotgun (WGS) entry which is preliminary data.</text>
</comment>
<reference evidence="9 10" key="1">
    <citation type="journal article" date="2015" name="Nature">
        <title>rRNA introns, odd ribosomes, and small enigmatic genomes across a large radiation of phyla.</title>
        <authorList>
            <person name="Brown C.T."/>
            <person name="Hug L.A."/>
            <person name="Thomas B.C."/>
            <person name="Sharon I."/>
            <person name="Castelle C.J."/>
            <person name="Singh A."/>
            <person name="Wilkins M.J."/>
            <person name="Williams K.H."/>
            <person name="Banfield J.F."/>
        </authorList>
    </citation>
    <scope>NUCLEOTIDE SEQUENCE [LARGE SCALE GENOMIC DNA]</scope>
</reference>
<evidence type="ECO:0000256" key="4">
    <source>
        <dbReference type="ARBA" id="ARBA00022692"/>
    </source>
</evidence>
<dbReference type="GO" id="GO:0005886">
    <property type="term" value="C:plasma membrane"/>
    <property type="evidence" value="ECO:0007669"/>
    <property type="project" value="TreeGrafter"/>
</dbReference>
<dbReference type="PANTHER" id="PTHR48086:SF7">
    <property type="entry name" value="SODIUM-SOLUTE SYMPORTER-RELATED"/>
    <property type="match status" value="1"/>
</dbReference>
<name>A0A837I7N3_9BACT</name>
<feature type="transmembrane region" description="Helical" evidence="8">
    <location>
        <begin position="187"/>
        <end position="214"/>
    </location>
</feature>
<feature type="transmembrane region" description="Helical" evidence="8">
    <location>
        <begin position="367"/>
        <end position="384"/>
    </location>
</feature>
<evidence type="ECO:0000256" key="2">
    <source>
        <dbReference type="ARBA" id="ARBA00006434"/>
    </source>
</evidence>
<evidence type="ECO:0000256" key="1">
    <source>
        <dbReference type="ARBA" id="ARBA00004141"/>
    </source>
</evidence>
<dbReference type="PANTHER" id="PTHR48086">
    <property type="entry name" value="SODIUM/PROLINE SYMPORTER-RELATED"/>
    <property type="match status" value="1"/>
</dbReference>
<dbReference type="InterPro" id="IPR001734">
    <property type="entry name" value="Na/solute_symporter"/>
</dbReference>
<gene>
    <name evidence="9" type="ORF">UW25_C0004G0245</name>
</gene>
<feature type="transmembrane region" description="Helical" evidence="8">
    <location>
        <begin position="272"/>
        <end position="294"/>
    </location>
</feature>
<feature type="transmembrane region" description="Helical" evidence="8">
    <location>
        <begin position="421"/>
        <end position="439"/>
    </location>
</feature>
<dbReference type="PROSITE" id="PS50283">
    <property type="entry name" value="NA_SOLUT_SYMP_3"/>
    <property type="match status" value="1"/>
</dbReference>
<feature type="transmembrane region" description="Helical" evidence="8">
    <location>
        <begin position="322"/>
        <end position="347"/>
    </location>
</feature>
<proteinExistence type="inferred from homology"/>
<sequence length="480" mass="52217">MRWLARFLNNMVATFVLIYMLLMIPIGIYASSRIRSSQDFALAGRHLPFSMAMATVFATWFGSETFLGAGSRMAEGGFLSVIEDPFGAGLCLILIGLFFAKKLYARQNLTIGDYFHERYNKIVATMLSVAIILTYFGWVAAQFVALGIILNMLLGIPAITGMLIAAIIVVIYTYIGGMWAVSITDTVQMGVIVLGLIVILVEVLLQNGGFSSIITNTPPEYFRLTPADANTKDWLAWVAAWMTIGLGSIPQQDVYQRVMSAKSAAIAKWASISAGVMYFTIALIPLTLGLIARIKYPELVVSDPQQLLPTLILDNTSMLTQIFFFGALLSAIMSTASGALLAPATLLGENVIKPFFNNINDKTRLKIIRSAIVIVALGALALASRQGSIYELVSGAYSITLVSAFVPLVFGLYWHKANSLGALFAIIFGALGWQFTELYVTDPLIPATLVGLGLSFAGMLIGIFAEEHIHKITRHIRKNA</sequence>
<dbReference type="EMBL" id="LCHP01000004">
    <property type="protein sequence ID" value="KKT36917.1"/>
    <property type="molecule type" value="Genomic_DNA"/>
</dbReference>
<evidence type="ECO:0000256" key="7">
    <source>
        <dbReference type="RuleBase" id="RU362091"/>
    </source>
</evidence>